<reference evidence="1" key="1">
    <citation type="submission" date="2012-11" db="EMBL/GenBank/DDBJ databases">
        <authorList>
            <person name="Lucero-Rivera Y.E."/>
            <person name="Tovar-Ramirez D."/>
        </authorList>
    </citation>
    <scope>NUCLEOTIDE SEQUENCE</scope>
    <source>
        <tissue evidence="1">Salivary gland</tissue>
    </source>
</reference>
<reference evidence="1" key="2">
    <citation type="journal article" date="2015" name="J. Proteomics">
        <title>Sexual differences in the sialomes of the zebra tick, Rhipicephalus pulchellus.</title>
        <authorList>
            <person name="Tan A.W."/>
            <person name="Francischetti I.M."/>
            <person name="Slovak M."/>
            <person name="Kini R.M."/>
            <person name="Ribeiro J.M."/>
        </authorList>
    </citation>
    <scope>NUCLEOTIDE SEQUENCE</scope>
    <source>
        <tissue evidence="1">Salivary gland</tissue>
    </source>
</reference>
<protein>
    <submittedName>
        <fullName evidence="1">Putative 8.9 kDa family member</fullName>
    </submittedName>
</protein>
<sequence length="119" mass="13522">MIRKERLLGVLFLTFITAHYMLYIAHCQVTIRPCEVRNTSSNTKACVYGVNKTVKDGYDVLWAPPNCSRWVCNVSQEAFFVYGCAGASDHRYMALPMPLGACYWPKCCNETLHPECFKG</sequence>
<organism evidence="1">
    <name type="scientific">Rhipicephalus pulchellus</name>
    <name type="common">Yellow backed tick</name>
    <name type="synonym">Dermacentor pulchellus</name>
    <dbReference type="NCBI Taxonomy" id="72859"/>
    <lineage>
        <taxon>Eukaryota</taxon>
        <taxon>Metazoa</taxon>
        <taxon>Ecdysozoa</taxon>
        <taxon>Arthropoda</taxon>
        <taxon>Chelicerata</taxon>
        <taxon>Arachnida</taxon>
        <taxon>Acari</taxon>
        <taxon>Parasitiformes</taxon>
        <taxon>Ixodida</taxon>
        <taxon>Ixodoidea</taxon>
        <taxon>Ixodidae</taxon>
        <taxon>Rhipicephalinae</taxon>
        <taxon>Rhipicephalus</taxon>
        <taxon>Rhipicephalus</taxon>
    </lineage>
</organism>
<dbReference type="EMBL" id="GACK01004226">
    <property type="protein sequence ID" value="JAA60808.1"/>
    <property type="molecule type" value="mRNA"/>
</dbReference>
<evidence type="ECO:0000313" key="1">
    <source>
        <dbReference type="EMBL" id="JAA60808.1"/>
    </source>
</evidence>
<name>L7MC63_RHIPC</name>
<proteinExistence type="evidence at transcript level"/>
<accession>L7MC63</accession>
<dbReference type="AlphaFoldDB" id="L7MC63"/>